<dbReference type="InterPro" id="IPR050708">
    <property type="entry name" value="T6SS_VgrG/RHS"/>
</dbReference>
<dbReference type="SUPFAM" id="SSF55486">
    <property type="entry name" value="Metalloproteases ('zincins'), catalytic domain"/>
    <property type="match status" value="1"/>
</dbReference>
<dbReference type="InterPro" id="IPR031325">
    <property type="entry name" value="RHS_repeat"/>
</dbReference>
<feature type="region of interest" description="Disordered" evidence="1">
    <location>
        <begin position="1"/>
        <end position="25"/>
    </location>
</feature>
<keyword evidence="3" id="KW-1185">Reference proteome</keyword>
<gene>
    <name evidence="2" type="ordered locus">Amuc_0036</name>
</gene>
<proteinExistence type="predicted"/>
<dbReference type="BioCyc" id="AMUC349741:G1GBX-41-MONOMER"/>
<feature type="compositionally biased region" description="Acidic residues" evidence="1">
    <location>
        <begin position="179"/>
        <end position="193"/>
    </location>
</feature>
<dbReference type="EMBL" id="CP001071">
    <property type="protein sequence ID" value="ACD03883.1"/>
    <property type="molecule type" value="Genomic_DNA"/>
</dbReference>
<name>B2UL94_AKKM8</name>
<feature type="region of interest" description="Disordered" evidence="1">
    <location>
        <begin position="133"/>
        <end position="216"/>
    </location>
</feature>
<dbReference type="eggNOG" id="COG3209">
    <property type="taxonomic scope" value="Bacteria"/>
</dbReference>
<feature type="compositionally biased region" description="Low complexity" evidence="1">
    <location>
        <begin position="202"/>
        <end position="216"/>
    </location>
</feature>
<dbReference type="Proteomes" id="UP000001031">
    <property type="component" value="Chromosome"/>
</dbReference>
<dbReference type="NCBIfam" id="TIGR03696">
    <property type="entry name" value="Rhs_assc_core"/>
    <property type="match status" value="1"/>
</dbReference>
<dbReference type="OrthoDB" id="174505at2"/>
<dbReference type="PaxDb" id="349741-Amuc_0036"/>
<evidence type="ECO:0000256" key="1">
    <source>
        <dbReference type="SAM" id="MobiDB-lite"/>
    </source>
</evidence>
<protein>
    <submittedName>
        <fullName evidence="2">YD repeat protein</fullName>
    </submittedName>
</protein>
<dbReference type="Pfam" id="PF05593">
    <property type="entry name" value="RHS_repeat"/>
    <property type="match status" value="1"/>
</dbReference>
<feature type="compositionally biased region" description="Acidic residues" evidence="1">
    <location>
        <begin position="151"/>
        <end position="160"/>
    </location>
</feature>
<dbReference type="Gene3D" id="2.180.10.10">
    <property type="entry name" value="RHS repeat-associated core"/>
    <property type="match status" value="2"/>
</dbReference>
<dbReference type="InterPro" id="IPR022385">
    <property type="entry name" value="Rhs_assc_core"/>
</dbReference>
<evidence type="ECO:0000313" key="2">
    <source>
        <dbReference type="EMBL" id="ACD03883.1"/>
    </source>
</evidence>
<reference evidence="3" key="1">
    <citation type="journal article" date="2011" name="PLoS ONE">
        <title>The genome of Akkermansia muciniphila, a dedicated intestinal mucin degrader, and its use in exploring intestinal metagenomes.</title>
        <authorList>
            <person name="van Passel M.W."/>
            <person name="Kant R."/>
            <person name="Zoetendal E.G."/>
            <person name="Plugge C.M."/>
            <person name="Derrien M."/>
            <person name="Malfatti S.A."/>
            <person name="Chain P.S."/>
            <person name="Woyke T."/>
            <person name="Palva A."/>
            <person name="de Vos W.M."/>
            <person name="Smidt H."/>
        </authorList>
    </citation>
    <scope>NUCLEOTIDE SEQUENCE [LARGE SCALE GENOMIC DNA]</scope>
    <source>
        <strain evidence="3">ATCC BAA-835 / DSM 22959 / JCM 33894 / BCRC 81048 / CCUG 64013 / CIP 107961 / Muc</strain>
    </source>
</reference>
<organism evidence="2 3">
    <name type="scientific">Akkermansia muciniphila (strain ATCC BAA-835 / DSM 22959 / JCM 33894 / BCRC 81048 / CCUG 64013 / CIP 107961 / Muc)</name>
    <dbReference type="NCBI Taxonomy" id="349741"/>
    <lineage>
        <taxon>Bacteria</taxon>
        <taxon>Pseudomonadati</taxon>
        <taxon>Verrucomicrobiota</taxon>
        <taxon>Verrucomicrobiia</taxon>
        <taxon>Verrucomicrobiales</taxon>
        <taxon>Akkermansiaceae</taxon>
        <taxon>Akkermansia</taxon>
    </lineage>
</organism>
<dbReference type="HOGENOM" id="CLU_235222_0_0_0"/>
<dbReference type="PANTHER" id="PTHR32305">
    <property type="match status" value="1"/>
</dbReference>
<accession>B2UL94</accession>
<sequence length="1957" mass="214695">MKKRQFQHHVDSLPDNALTVSGGGPAPFDKEAGAFSGSWDWGIIVDPLGPGETAECRLMLGVDDNGTLTVDGEGIFIPGEGKYHGGTYREKSLSFPIEPGPHRVHMTYENVAVPPEWTNLAILNYSIEVMVSDGTSSSSYQPDEGYPEPVSTEDEGEDVPCECGGDGNGSQSSSSSPCPEEDNGEGDNGEDEAPCTCENNEGGSSSSSAHGVRGSSTLYGSSAAGRRVVARTLKTEMVWRTNFGSFRGMTGLPQGLLDIVGYTFSSELWSPRALHYWHPMTHEIISAPLSGIGANTAFQIRSGGTDINYYCYADGGGSGVDSVAPIAGSAKRGGSAWFGRRSASSAKAGEFCLSIRSTAGNTVNYTAGVASSLKYSTGYTAKNGASYTREEFDGKLDIVRASDGSIRQIWNLWDGLANIENVTESGYRIALYLPEQVDGKNSSTGLYPVTGDPFKTFTITGDAAAGRLAVTEQTAGRAPFTTRYWQGTDGAWNMSQGEGEDSIFTLKEKQIVSPGTWKLITTIQRGENGIPISRVCETYAVTRNGNLCTSRIEGYGTDYARETTYEYTGMGKIAKETAPDGSVKTWAYDRFGREIVSSVPWAEAGDKVTYTTYRDQTQADPDILTQWVTLTATAAELWRTDYTYIEENHVRRVEKRTTALGEENVRLEVKESWLGTAPNVYARGRLKMKQDMGGIQTHYAYEETDQYGALYKVTAETRIAGACVPGLSSRKVTYVSGQGNNMRYEQYVQLADGVWSMTDASSYEYDVENRWVKRTRANGRVYERMMTCCGPLWEKDENGVTTSYSYNTARQLTETIRSAIADGETMITPETITSYTRDALGKITSLRRDTGPMTTVESREYDLLGRLVKETDILGRSTVRSYSGDGLVETVTTPAGATLITRKSASGTILRRYGTGQQDILYTVEVTEEGIRTTEAVPGGEGGDPHVVTGSSTVNGFGDLVRVAAANTLNGENVRTLAYDNKGRLIREQLADMAPALYAYDAFGNRTRAIVALEDDPTILNSRITDYAYVTESREDGVYSLVSITSYTSSGTPVLQKRAALLSALSPVLAGKTVMTDSRGHDAVEWMEYGGGSVRLRKKTVPGVESVFLTRIVDGFTTAVTGFDGATVLRRRTYTETGITYADTDVRGNVFTSVCDIAGRIISGTDAAGNTTTYAYGQPFDLPTCVTNPLGKTACSFYDIRGRKEAEWGTAVQPAVYAYDAAGHMVSLSTFRVPGDVITTDPRLRTDGDITTWTYDIATGLVIRKTYADATHVDTVYDMLNRVAATTDARGTVASRSYAPLTGELVSITFNDDGFTPSISSLYNHLGQLTQIDDASGTRMFTYNQYNEQETETTAGLAASVLTLRRDGVGRPAGYCLDYAGSPALQTAWAYDAYGRLSSVSLNAVGKPFTYGYNEETGLLDTLDYPNTLKRWRTLEEKRDLPVKIDYLRPGSANYPAKTDYSYDILGRPVTKKDYFNAPAPDLTHTCAYDDRNELVSDAMSRGGTYSYSYDNIGNRKTSLEGTDSLPTTYVANRVNQYTDITEGEEAPFVPNYDADGNQTKLRTATGEWEASYNALNQAVSFIQGDRRIECVYDYLNRRVEKSVYEGESLMSRKRFIYHGYLQIAELDATEVLESVAPVLRKTYLWDPQEPVATRILAMGVFDETGAYVEDLYYTHDALKNTTALFGIKAGRRALYEYGPYGSAVKMEGNAAELNPFRFSSEYADDELGLVYYNYRYYNPQNGRWISRDPMTEKESYLLYGYVNNMPTLYSDELGLARTITTNKDDCSINVSLNIVIYPKGGDSINNIEMRTTAQRIKQSIESNWNGYEKGCCVVNVTADVSVQSRKSRWLYRFLNSDENNIEITSDSSHRSYVNGVGGRYGVWGSQAVPWVYAHEAGHLMGLSDDYQDVANSDGSLTSVPNAGHEGHIMGEYGGKANQHEIDAILKNIECPCDENQ</sequence>
<dbReference type="KEGG" id="amu:Amuc_0036"/>
<dbReference type="PANTHER" id="PTHR32305:SF15">
    <property type="entry name" value="PROTEIN RHSA-RELATED"/>
    <property type="match status" value="1"/>
</dbReference>
<evidence type="ECO:0000313" key="3">
    <source>
        <dbReference type="Proteomes" id="UP000001031"/>
    </source>
</evidence>